<dbReference type="PANTHER" id="PTHR43155">
    <property type="entry name" value="CYCLIC DI-GMP PHOSPHODIESTERASE PA4108-RELATED"/>
    <property type="match status" value="1"/>
</dbReference>
<dbReference type="PROSITE" id="PS51832">
    <property type="entry name" value="HD_GYP"/>
    <property type="match status" value="1"/>
</dbReference>
<evidence type="ECO:0000313" key="2">
    <source>
        <dbReference type="EMBL" id="SBW03013.1"/>
    </source>
</evidence>
<dbReference type="AlphaFoldDB" id="A0A212JU97"/>
<dbReference type="CDD" id="cd00077">
    <property type="entry name" value="HDc"/>
    <property type="match status" value="1"/>
</dbReference>
<organism evidence="2">
    <name type="scientific">uncultured delta proteobacterium</name>
    <dbReference type="NCBI Taxonomy" id="34034"/>
    <lineage>
        <taxon>Bacteria</taxon>
        <taxon>Deltaproteobacteria</taxon>
        <taxon>environmental samples</taxon>
    </lineage>
</organism>
<dbReference type="InterPro" id="IPR037522">
    <property type="entry name" value="HD_GYP_dom"/>
</dbReference>
<evidence type="ECO:0000259" key="1">
    <source>
        <dbReference type="PROSITE" id="PS51832"/>
    </source>
</evidence>
<dbReference type="Pfam" id="PF13487">
    <property type="entry name" value="HD_5"/>
    <property type="match status" value="1"/>
</dbReference>
<accession>A0A212JU97</accession>
<name>A0A212JU97_9DELT</name>
<protein>
    <submittedName>
        <fullName evidence="2">Metal dependent phosphohydrolase</fullName>
    </submittedName>
</protein>
<proteinExistence type="predicted"/>
<dbReference type="GO" id="GO:0016787">
    <property type="term" value="F:hydrolase activity"/>
    <property type="evidence" value="ECO:0007669"/>
    <property type="project" value="UniProtKB-KW"/>
</dbReference>
<sequence length="292" mass="31779">MAKEMMDAVRKGAPFDAPAAEPLVENILKSLDRNADALFSLCKLRQTDDYTYTHCVNVSVLTVMFARGLGMGDGTLQAIGLGALFHDVGKALIPARILQAPRRLNDDEMAVMKRHPQLGADYLKEYKTAPKEVFQVVLEHHEQYCGTGYPRSLGPEAISLPGRIAAVVDVFDALSSKRVYKDPMPLSKALSILYSMREKEFFPGMAERFIRLLGVYPIGSAVELEDASRGVVSEVNVTAPMSPTVLLVKDKEGKQCGKIACDLARGGYPPIRKVLTAAELGVDPASVLGVSR</sequence>
<dbReference type="Gene3D" id="1.10.3210.10">
    <property type="entry name" value="Hypothetical protein af1432"/>
    <property type="match status" value="1"/>
</dbReference>
<feature type="domain" description="HD-GYP" evidence="1">
    <location>
        <begin position="27"/>
        <end position="225"/>
    </location>
</feature>
<reference evidence="2" key="1">
    <citation type="submission" date="2016-04" db="EMBL/GenBank/DDBJ databases">
        <authorList>
            <person name="Evans L.H."/>
            <person name="Alamgir A."/>
            <person name="Owens N."/>
            <person name="Weber N.D."/>
            <person name="Virtaneva K."/>
            <person name="Barbian K."/>
            <person name="Babar A."/>
            <person name="Rosenke K."/>
        </authorList>
    </citation>
    <scope>NUCLEOTIDE SEQUENCE</scope>
    <source>
        <strain evidence="2">86</strain>
    </source>
</reference>
<dbReference type="PANTHER" id="PTHR43155:SF2">
    <property type="entry name" value="CYCLIC DI-GMP PHOSPHODIESTERASE PA4108"/>
    <property type="match status" value="1"/>
</dbReference>
<dbReference type="NCBIfam" id="TIGR00277">
    <property type="entry name" value="HDIG"/>
    <property type="match status" value="1"/>
</dbReference>
<dbReference type="EMBL" id="FLUQ01000002">
    <property type="protein sequence ID" value="SBW03013.1"/>
    <property type="molecule type" value="Genomic_DNA"/>
</dbReference>
<keyword evidence="2" id="KW-0378">Hydrolase</keyword>
<gene>
    <name evidence="2" type="ORF">KL86DPRO_20071</name>
</gene>
<dbReference type="InterPro" id="IPR003607">
    <property type="entry name" value="HD/PDEase_dom"/>
</dbReference>
<dbReference type="SMART" id="SM00471">
    <property type="entry name" value="HDc"/>
    <property type="match status" value="1"/>
</dbReference>
<dbReference type="InterPro" id="IPR006675">
    <property type="entry name" value="HDIG_dom"/>
</dbReference>
<dbReference type="SUPFAM" id="SSF109604">
    <property type="entry name" value="HD-domain/PDEase-like"/>
    <property type="match status" value="1"/>
</dbReference>